<sequence length="633" mass="68323">MLEGLRVASQNWIGRTIMAVVMGVIVVSFAIWGVGDVFRGMTSQRLAKVGSGEVTVEQFRTAFQDDLRRIQQRLRRAVTAEEAHKAGMDLQVLERLITDVSLDQKARQLGLAQSDEATQRMIANEKAFQTAGKFDAEKFKAIARDAGFTERSFLADQKTAYLRKTLTDLVIAAVEPPKLMIEAIHRFRNEARSVDYFVLPVSAAGAAATPSDEELKKYFDEREQTFRAKEYRKLTVLEVSPASVAKPADVADAEARKLYDEVKAKRFGAPEKREVRQLVFKTDAEAQAALAKLKGGADIDALAAELKRNPKDVDLGFVEQRDFGDAKVGAAVFALPQPGVTEPVTTAFGAVISVVKKISPAITTKTYEQVAEQLKGEVAQGKAAPEVRRLHEAVEDQRASGKPLAEAAAAVGLKTRVIDAVDDAGAGKDGKALDVPAGADLLKAAFASDIGVDNETVATRDGGYVWFEVNGVDPARQKTFEEVKGAVAEAMRAENAQKALAAKADEIAAKIKGGQSLDDAAKALGLEVKRATDVKRAQRPDFATNTIVQFFEVAPGGSGSVSVDGGKLIFVVKDAQTPPFDPNSIESRTIAEQLKPALQNDLLEQYVGGLEKTLNVEINEKALRQATGGEKEQ</sequence>
<keyword evidence="7 15" id="KW-0472">Membrane</keyword>
<dbReference type="GO" id="GO:0003755">
    <property type="term" value="F:peptidyl-prolyl cis-trans isomerase activity"/>
    <property type="evidence" value="ECO:0007669"/>
    <property type="project" value="UniProtKB-KW"/>
</dbReference>
<dbReference type="RefSeq" id="WP_016921004.1">
    <property type="nucleotide sequence ID" value="NZ_CP044331.1"/>
</dbReference>
<evidence type="ECO:0000313" key="17">
    <source>
        <dbReference type="EMBL" id="QGM98982.1"/>
    </source>
</evidence>
<dbReference type="Proteomes" id="UP000422569">
    <property type="component" value="Chromosome"/>
</dbReference>
<evidence type="ECO:0000256" key="14">
    <source>
        <dbReference type="PROSITE-ProRule" id="PRU00278"/>
    </source>
</evidence>
<feature type="transmembrane region" description="Helical" evidence="15">
    <location>
        <begin position="12"/>
        <end position="35"/>
    </location>
</feature>
<keyword evidence="3" id="KW-1003">Cell membrane</keyword>
<reference evidence="17 18" key="1">
    <citation type="submission" date="2019-09" db="EMBL/GenBank/DDBJ databases">
        <title>Isolation and complete genome sequencing of Methylocystis species.</title>
        <authorList>
            <person name="Rumah B.L."/>
            <person name="Stead C.E."/>
            <person name="Stevens B.C."/>
            <person name="Minton N.P."/>
            <person name="Grosse-Honebrink A."/>
            <person name="Zhang Y."/>
        </authorList>
    </citation>
    <scope>NUCLEOTIDE SEQUENCE [LARGE SCALE GENOMIC DNA]</scope>
    <source>
        <strain evidence="17 18">BRCS2</strain>
    </source>
</reference>
<evidence type="ECO:0000259" key="16">
    <source>
        <dbReference type="PROSITE" id="PS50198"/>
    </source>
</evidence>
<dbReference type="SUPFAM" id="SSF109998">
    <property type="entry name" value="Triger factor/SurA peptide-binding domain-like"/>
    <property type="match status" value="1"/>
</dbReference>
<dbReference type="Gene3D" id="1.10.4030.10">
    <property type="entry name" value="Porin chaperone SurA, peptide-binding domain"/>
    <property type="match status" value="1"/>
</dbReference>
<evidence type="ECO:0000256" key="7">
    <source>
        <dbReference type="ARBA" id="ARBA00023136"/>
    </source>
</evidence>
<evidence type="ECO:0000256" key="5">
    <source>
        <dbReference type="ARBA" id="ARBA00022692"/>
    </source>
</evidence>
<dbReference type="PANTHER" id="PTHR47529:SF1">
    <property type="entry name" value="PERIPLASMIC CHAPERONE PPID"/>
    <property type="match status" value="1"/>
</dbReference>
<dbReference type="PANTHER" id="PTHR47529">
    <property type="entry name" value="PEPTIDYL-PROLYL CIS-TRANS ISOMERASE D"/>
    <property type="match status" value="1"/>
</dbReference>
<evidence type="ECO:0000256" key="13">
    <source>
        <dbReference type="ARBA" id="ARBA00042775"/>
    </source>
</evidence>
<dbReference type="Pfam" id="PF13624">
    <property type="entry name" value="SurA_N_3"/>
    <property type="match status" value="1"/>
</dbReference>
<dbReference type="KEGG" id="mpar:F7D14_16815"/>
<dbReference type="PROSITE" id="PS50198">
    <property type="entry name" value="PPIC_PPIASE_2"/>
    <property type="match status" value="1"/>
</dbReference>
<keyword evidence="8" id="KW-0143">Chaperone</keyword>
<evidence type="ECO:0000256" key="9">
    <source>
        <dbReference type="ARBA" id="ARBA00030642"/>
    </source>
</evidence>
<dbReference type="InterPro" id="IPR052029">
    <property type="entry name" value="PpiD_chaperone"/>
</dbReference>
<evidence type="ECO:0000256" key="4">
    <source>
        <dbReference type="ARBA" id="ARBA00022519"/>
    </source>
</evidence>
<evidence type="ECO:0000256" key="2">
    <source>
        <dbReference type="ARBA" id="ARBA00018370"/>
    </source>
</evidence>
<keyword evidence="14 17" id="KW-0413">Isomerase</keyword>
<dbReference type="SUPFAM" id="SSF54534">
    <property type="entry name" value="FKBP-like"/>
    <property type="match status" value="1"/>
</dbReference>
<dbReference type="InterPro" id="IPR027304">
    <property type="entry name" value="Trigger_fact/SurA_dom_sf"/>
</dbReference>
<organism evidence="17 18">
    <name type="scientific">Methylocystis parvus</name>
    <dbReference type="NCBI Taxonomy" id="134"/>
    <lineage>
        <taxon>Bacteria</taxon>
        <taxon>Pseudomonadati</taxon>
        <taxon>Pseudomonadota</taxon>
        <taxon>Alphaproteobacteria</taxon>
        <taxon>Hyphomicrobiales</taxon>
        <taxon>Methylocystaceae</taxon>
        <taxon>Methylocystis</taxon>
    </lineage>
</organism>
<keyword evidence="5 15" id="KW-0812">Transmembrane</keyword>
<evidence type="ECO:0000256" key="15">
    <source>
        <dbReference type="SAM" id="Phobius"/>
    </source>
</evidence>
<evidence type="ECO:0000256" key="3">
    <source>
        <dbReference type="ARBA" id="ARBA00022475"/>
    </source>
</evidence>
<evidence type="ECO:0000256" key="11">
    <source>
        <dbReference type="ARBA" id="ARBA00038408"/>
    </source>
</evidence>
<keyword evidence="14" id="KW-0697">Rotamase</keyword>
<dbReference type="Gene3D" id="3.10.50.40">
    <property type="match status" value="1"/>
</dbReference>
<evidence type="ECO:0000313" key="18">
    <source>
        <dbReference type="Proteomes" id="UP000422569"/>
    </source>
</evidence>
<comment type="subcellular location">
    <subcellularLocation>
        <location evidence="1">Cell inner membrane</location>
        <topology evidence="1">Single-pass type II membrane protein</topology>
        <orientation evidence="1">Periplasmic side</orientation>
    </subcellularLocation>
</comment>
<accession>A0A6B8MB48</accession>
<protein>
    <recommendedName>
        <fullName evidence="2">Parvulin-like PPIase</fullName>
    </recommendedName>
    <alternativeName>
        <fullName evidence="9">Peptidyl-prolyl cis-trans isomerase plp</fullName>
    </alternativeName>
    <alternativeName>
        <fullName evidence="12">Periplasmic chaperone PpiD</fullName>
    </alternativeName>
    <alternativeName>
        <fullName evidence="13">Periplasmic folding chaperone</fullName>
    </alternativeName>
    <alternativeName>
        <fullName evidence="10">Rotamase plp</fullName>
    </alternativeName>
</protein>
<dbReference type="InterPro" id="IPR046357">
    <property type="entry name" value="PPIase_dom_sf"/>
</dbReference>
<dbReference type="EMBL" id="CP044331">
    <property type="protein sequence ID" value="QGM98982.1"/>
    <property type="molecule type" value="Genomic_DNA"/>
</dbReference>
<dbReference type="GO" id="GO:0005886">
    <property type="term" value="C:plasma membrane"/>
    <property type="evidence" value="ECO:0007669"/>
    <property type="project" value="UniProtKB-SubCell"/>
</dbReference>
<evidence type="ECO:0000256" key="12">
    <source>
        <dbReference type="ARBA" id="ARBA00040743"/>
    </source>
</evidence>
<keyword evidence="18" id="KW-1185">Reference proteome</keyword>
<evidence type="ECO:0000256" key="10">
    <source>
        <dbReference type="ARBA" id="ARBA00031484"/>
    </source>
</evidence>
<evidence type="ECO:0000256" key="8">
    <source>
        <dbReference type="ARBA" id="ARBA00023186"/>
    </source>
</evidence>
<keyword evidence="6 15" id="KW-1133">Transmembrane helix</keyword>
<dbReference type="InterPro" id="IPR000297">
    <property type="entry name" value="PPIase_PpiC"/>
</dbReference>
<gene>
    <name evidence="17" type="ORF">F7D14_16815</name>
</gene>
<keyword evidence="4" id="KW-0997">Cell inner membrane</keyword>
<comment type="similarity">
    <text evidence="11">Belongs to the PpiD chaperone family.</text>
</comment>
<dbReference type="AlphaFoldDB" id="A0A6B8MB48"/>
<feature type="domain" description="PpiC" evidence="16">
    <location>
        <begin position="270"/>
        <end position="357"/>
    </location>
</feature>
<name>A0A6B8MB48_9HYPH</name>
<dbReference type="Pfam" id="PF13145">
    <property type="entry name" value="Rotamase_2"/>
    <property type="match status" value="1"/>
</dbReference>
<proteinExistence type="inferred from homology"/>
<evidence type="ECO:0000256" key="1">
    <source>
        <dbReference type="ARBA" id="ARBA00004382"/>
    </source>
</evidence>
<evidence type="ECO:0000256" key="6">
    <source>
        <dbReference type="ARBA" id="ARBA00022989"/>
    </source>
</evidence>